<dbReference type="EMBL" id="JAGIOP010000002">
    <property type="protein sequence ID" value="MBP2452503.1"/>
    <property type="molecule type" value="Genomic_DNA"/>
</dbReference>
<name>A0ABS4ZSK2_9MYCO</name>
<evidence type="ECO:0000313" key="3">
    <source>
        <dbReference type="EMBL" id="MBP2452503.1"/>
    </source>
</evidence>
<dbReference type="Proteomes" id="UP000694460">
    <property type="component" value="Unassembled WGS sequence"/>
</dbReference>
<keyword evidence="2" id="KW-1133">Transmembrane helix</keyword>
<protein>
    <recommendedName>
        <fullName evidence="5">Transmembrane protein</fullName>
    </recommendedName>
</protein>
<evidence type="ECO:0000256" key="1">
    <source>
        <dbReference type="SAM" id="MobiDB-lite"/>
    </source>
</evidence>
<reference evidence="3 4" key="1">
    <citation type="submission" date="2021-03" db="EMBL/GenBank/DDBJ databases">
        <title>Sequencing the genomes of 1000 actinobacteria strains.</title>
        <authorList>
            <person name="Klenk H.-P."/>
        </authorList>
    </citation>
    <scope>NUCLEOTIDE SEQUENCE [LARGE SCALE GENOMIC DNA]</scope>
    <source>
        <strain evidence="3 4">DSM 46713</strain>
    </source>
</reference>
<gene>
    <name evidence="3" type="ORF">JOF57_002416</name>
</gene>
<keyword evidence="2" id="KW-0812">Transmembrane</keyword>
<sequence>MSPTTAPTPPAPSVPYWDVDGIIRAPGLTREQLSRNFDAIRNSPSADLDSLLPAPVTSPSLTWVWVGLVAIAAIVMVVAVVAVLVRRRRRPTHVGVDVVDYPDDDPFTFTPVTDGTEPVPPPPADMVTFIPADADDDTDLPPAPVNTDR</sequence>
<evidence type="ECO:0008006" key="5">
    <source>
        <dbReference type="Google" id="ProtNLM"/>
    </source>
</evidence>
<evidence type="ECO:0000256" key="2">
    <source>
        <dbReference type="SAM" id="Phobius"/>
    </source>
</evidence>
<comment type="caution">
    <text evidence="3">The sequence shown here is derived from an EMBL/GenBank/DDBJ whole genome shotgun (WGS) entry which is preliminary data.</text>
</comment>
<keyword evidence="2" id="KW-0472">Membrane</keyword>
<proteinExistence type="predicted"/>
<feature type="region of interest" description="Disordered" evidence="1">
    <location>
        <begin position="113"/>
        <end position="149"/>
    </location>
</feature>
<accession>A0ABS4ZSK2</accession>
<dbReference type="RefSeq" id="WP_209916668.1">
    <property type="nucleotide sequence ID" value="NZ_JAGIOP010000002.1"/>
</dbReference>
<feature type="transmembrane region" description="Helical" evidence="2">
    <location>
        <begin position="63"/>
        <end position="85"/>
    </location>
</feature>
<organism evidence="3 4">
    <name type="scientific">Mycolicibacterium lutetiense</name>
    <dbReference type="NCBI Taxonomy" id="1641992"/>
    <lineage>
        <taxon>Bacteria</taxon>
        <taxon>Bacillati</taxon>
        <taxon>Actinomycetota</taxon>
        <taxon>Actinomycetes</taxon>
        <taxon>Mycobacteriales</taxon>
        <taxon>Mycobacteriaceae</taxon>
        <taxon>Mycolicibacterium</taxon>
    </lineage>
</organism>
<evidence type="ECO:0000313" key="4">
    <source>
        <dbReference type="Proteomes" id="UP000694460"/>
    </source>
</evidence>
<keyword evidence="4" id="KW-1185">Reference proteome</keyword>